<evidence type="ECO:0000313" key="2">
    <source>
        <dbReference type="Proteomes" id="UP000828048"/>
    </source>
</evidence>
<organism evidence="1 2">
    <name type="scientific">Vaccinium darrowii</name>
    <dbReference type="NCBI Taxonomy" id="229202"/>
    <lineage>
        <taxon>Eukaryota</taxon>
        <taxon>Viridiplantae</taxon>
        <taxon>Streptophyta</taxon>
        <taxon>Embryophyta</taxon>
        <taxon>Tracheophyta</taxon>
        <taxon>Spermatophyta</taxon>
        <taxon>Magnoliopsida</taxon>
        <taxon>eudicotyledons</taxon>
        <taxon>Gunneridae</taxon>
        <taxon>Pentapetalae</taxon>
        <taxon>asterids</taxon>
        <taxon>Ericales</taxon>
        <taxon>Ericaceae</taxon>
        <taxon>Vaccinioideae</taxon>
        <taxon>Vaccinieae</taxon>
        <taxon>Vaccinium</taxon>
    </lineage>
</organism>
<name>A0ACB7X317_9ERIC</name>
<dbReference type="EMBL" id="CM037152">
    <property type="protein sequence ID" value="KAH7835054.1"/>
    <property type="molecule type" value="Genomic_DNA"/>
</dbReference>
<gene>
    <name evidence="1" type="ORF">Vadar_022449</name>
</gene>
<sequence length="498" mass="56114">MDGLVSLFVDNIPEKENHLGLRKIFSRFGVVRDVFIPFKRSKTGSKFGFVRYDCSIAADMAILRANGLVVDGKKLLVKSAAFDKRKLSQQHLHKPQSRAFLAESSKIGEKRNYQHQNHNVGHLRTFAEALNGSDKNMNFSGIGKTSLKFQPCGNGWLYRSVVAVLHRMISVEELREDLKKEIVGDFQLRAMGGRSILITFHSIDLRDEMINNDWYKRWFASIKAWNGEAASSERLVWLSCTGIPLNIWNLHTFKEIGGLWGDFITIDEDTLKQTSFTKANILIASMLQSMIEEEINLDVNGRTYLVRVFEESSSRFPVSIHSPASHKEKIHACHNLVKTPLVVPNMVSKTNENDEAMDNSLDKTPLVVPNMVSKTNENDEAMDNSLDNGIWVSNTAQAVEANFEVVRESLPALEKSSEGDLETQVEDTLGQSYDSRLRIVPNGGISLDQAQYSQAGDESDKEADNILEDVDVHHFVNTEDDDMHDVELFEEDCGDVMD</sequence>
<accession>A0ACB7X317</accession>
<keyword evidence="2" id="KW-1185">Reference proteome</keyword>
<dbReference type="Proteomes" id="UP000828048">
    <property type="component" value="Chromosome 2"/>
</dbReference>
<reference evidence="1 2" key="1">
    <citation type="journal article" date="2021" name="Hortic Res">
        <title>High-quality reference genome and annotation aids understanding of berry development for evergreen blueberry (Vaccinium darrowii).</title>
        <authorList>
            <person name="Yu J."/>
            <person name="Hulse-Kemp A.M."/>
            <person name="Babiker E."/>
            <person name="Staton M."/>
        </authorList>
    </citation>
    <scope>NUCLEOTIDE SEQUENCE [LARGE SCALE GENOMIC DNA]</scope>
    <source>
        <strain evidence="2">cv. NJ 8807/NJ 8810</strain>
        <tissue evidence="1">Young leaf</tissue>
    </source>
</reference>
<evidence type="ECO:0000313" key="1">
    <source>
        <dbReference type="EMBL" id="KAH7835054.1"/>
    </source>
</evidence>
<comment type="caution">
    <text evidence="1">The sequence shown here is derived from an EMBL/GenBank/DDBJ whole genome shotgun (WGS) entry which is preliminary data.</text>
</comment>
<protein>
    <submittedName>
        <fullName evidence="1">Uncharacterized protein</fullName>
    </submittedName>
</protein>
<proteinExistence type="predicted"/>